<name>A0A915HNJ2_ROMCU</name>
<dbReference type="WBParaSite" id="nRc.2.0.1.t03513-RA">
    <property type="protein sequence ID" value="nRc.2.0.1.t03513-RA"/>
    <property type="gene ID" value="nRc.2.0.1.g03513"/>
</dbReference>
<feature type="chain" id="PRO_5037643500" evidence="1">
    <location>
        <begin position="18"/>
        <end position="116"/>
    </location>
</feature>
<keyword evidence="2" id="KW-1185">Reference proteome</keyword>
<reference evidence="3" key="1">
    <citation type="submission" date="2022-11" db="UniProtKB">
        <authorList>
            <consortium name="WormBaseParasite"/>
        </authorList>
    </citation>
    <scope>IDENTIFICATION</scope>
</reference>
<keyword evidence="1" id="KW-0732">Signal</keyword>
<organism evidence="2 3">
    <name type="scientific">Romanomermis culicivorax</name>
    <name type="common">Nematode worm</name>
    <dbReference type="NCBI Taxonomy" id="13658"/>
    <lineage>
        <taxon>Eukaryota</taxon>
        <taxon>Metazoa</taxon>
        <taxon>Ecdysozoa</taxon>
        <taxon>Nematoda</taxon>
        <taxon>Enoplea</taxon>
        <taxon>Dorylaimia</taxon>
        <taxon>Mermithida</taxon>
        <taxon>Mermithoidea</taxon>
        <taxon>Mermithidae</taxon>
        <taxon>Romanomermis</taxon>
    </lineage>
</organism>
<evidence type="ECO:0000256" key="1">
    <source>
        <dbReference type="SAM" id="SignalP"/>
    </source>
</evidence>
<proteinExistence type="predicted"/>
<accession>A0A915HNJ2</accession>
<dbReference type="AlphaFoldDB" id="A0A915HNJ2"/>
<feature type="signal peptide" evidence="1">
    <location>
        <begin position="1"/>
        <end position="17"/>
    </location>
</feature>
<protein>
    <submittedName>
        <fullName evidence="3">Uncharacterized protein</fullName>
    </submittedName>
</protein>
<evidence type="ECO:0000313" key="2">
    <source>
        <dbReference type="Proteomes" id="UP000887565"/>
    </source>
</evidence>
<dbReference type="Proteomes" id="UP000887565">
    <property type="component" value="Unplaced"/>
</dbReference>
<sequence length="116" mass="13443">MMELIFLWVDALKISWGQLSSLELGQLIDADVLNIEVLWYATLHGRGSVSCFLAILQYPFAQDIQNCFQLFPHDTIEPKLIADLAQRFRENFENEDRDEEWKGAYDTREISDNTSA</sequence>
<evidence type="ECO:0000313" key="3">
    <source>
        <dbReference type="WBParaSite" id="nRc.2.0.1.t03513-RA"/>
    </source>
</evidence>